<comment type="caution">
    <text evidence="2">The sequence shown here is derived from an EMBL/GenBank/DDBJ whole genome shotgun (WGS) entry which is preliminary data.</text>
</comment>
<dbReference type="EMBL" id="JASGBH010000009">
    <property type="protein sequence ID" value="MDI9234649.1"/>
    <property type="molecule type" value="Genomic_DNA"/>
</dbReference>
<feature type="domain" description="ParB-like N-terminal" evidence="1">
    <location>
        <begin position="13"/>
        <end position="106"/>
    </location>
</feature>
<dbReference type="InterPro" id="IPR003115">
    <property type="entry name" value="ParB_N"/>
</dbReference>
<dbReference type="InterPro" id="IPR050336">
    <property type="entry name" value="Chromosome_partition/occlusion"/>
</dbReference>
<evidence type="ECO:0000313" key="2">
    <source>
        <dbReference type="EMBL" id="MDI9234649.1"/>
    </source>
</evidence>
<dbReference type="CDD" id="cd16387">
    <property type="entry name" value="ParB_N_Srx"/>
    <property type="match status" value="1"/>
</dbReference>
<accession>A0ABT6X9L4</accession>
<evidence type="ECO:0000259" key="1">
    <source>
        <dbReference type="SMART" id="SM00470"/>
    </source>
</evidence>
<dbReference type="PANTHER" id="PTHR33375">
    <property type="entry name" value="CHROMOSOME-PARTITIONING PROTEIN PARB-RELATED"/>
    <property type="match status" value="1"/>
</dbReference>
<name>A0ABT6X9L4_9BURK</name>
<reference evidence="2" key="1">
    <citation type="submission" date="2023-05" db="EMBL/GenBank/DDBJ databases">
        <title>Limnohabitans sp. strain HM2-2 Genome sequencing and assembly.</title>
        <authorList>
            <person name="Jung Y."/>
        </authorList>
    </citation>
    <scope>NUCLEOTIDE SEQUENCE</scope>
    <source>
        <strain evidence="2">HM2-2</strain>
    </source>
</reference>
<gene>
    <name evidence="2" type="ORF">QLQ16_12495</name>
</gene>
<dbReference type="RefSeq" id="WP_283224992.1">
    <property type="nucleotide sequence ID" value="NZ_JASGBH010000009.1"/>
</dbReference>
<sequence length="292" mass="32865">MSQIALGFIPDPMTVTFEKLLPSRKLPENVTNSRKYKQIIESLRSVGLIEPLTISPSSGDGTHVLLDGHTRLLAMKELGLTECLCLISTDDETYTYNNRINRLSTVQEHMMIKRAINRGVSPEKLAKSLHVDIEHIMKKVKLLDGICAEAAELLRDQVFSAKLSDVLRRMKPTRQVECVELMISANTITIPYAEALLAASPAHLLIGGVKPKKVRGVNAEQMLRMEREMTNLQEQYKLVEESYGQDVLNLVLAKGYLVRLLENNSVARYIQQNQPDVFSEFLSIVETVSMDK</sequence>
<evidence type="ECO:0000313" key="3">
    <source>
        <dbReference type="Proteomes" id="UP001431902"/>
    </source>
</evidence>
<dbReference type="Proteomes" id="UP001431902">
    <property type="component" value="Unassembled WGS sequence"/>
</dbReference>
<dbReference type="PANTHER" id="PTHR33375:SF1">
    <property type="entry name" value="CHROMOSOME-PARTITIONING PROTEIN PARB-RELATED"/>
    <property type="match status" value="1"/>
</dbReference>
<organism evidence="2 3">
    <name type="scientific">Limnohabitans lacus</name>
    <dbReference type="NCBI Taxonomy" id="3045173"/>
    <lineage>
        <taxon>Bacteria</taxon>
        <taxon>Pseudomonadati</taxon>
        <taxon>Pseudomonadota</taxon>
        <taxon>Betaproteobacteria</taxon>
        <taxon>Burkholderiales</taxon>
        <taxon>Comamonadaceae</taxon>
        <taxon>Limnohabitans</taxon>
    </lineage>
</organism>
<dbReference type="InterPro" id="IPR036086">
    <property type="entry name" value="ParB/Sulfiredoxin_sf"/>
</dbReference>
<dbReference type="Gene3D" id="3.90.1530.10">
    <property type="entry name" value="Conserved hypothetical protein from pyrococcus furiosus pfu- 392566-001, ParB domain"/>
    <property type="match status" value="1"/>
</dbReference>
<proteinExistence type="predicted"/>
<dbReference type="SUPFAM" id="SSF110849">
    <property type="entry name" value="ParB/Sulfiredoxin"/>
    <property type="match status" value="1"/>
</dbReference>
<keyword evidence="3" id="KW-1185">Reference proteome</keyword>
<dbReference type="InterPro" id="IPR011111">
    <property type="entry name" value="Plasmid_RepB"/>
</dbReference>
<protein>
    <submittedName>
        <fullName evidence="2">Plasmid partitioning protein RepB C-terminal domain-containing protein</fullName>
    </submittedName>
</protein>
<dbReference type="Pfam" id="PF07506">
    <property type="entry name" value="RepB"/>
    <property type="match status" value="1"/>
</dbReference>
<dbReference type="SMART" id="SM00470">
    <property type="entry name" value="ParB"/>
    <property type="match status" value="1"/>
</dbReference>
<dbReference type="Pfam" id="PF02195">
    <property type="entry name" value="ParB_N"/>
    <property type="match status" value="1"/>
</dbReference>